<dbReference type="InterPro" id="IPR052427">
    <property type="entry name" value="Glycosyltrans_GT2/GT47"/>
</dbReference>
<dbReference type="InterPro" id="IPR029044">
    <property type="entry name" value="Nucleotide-diphossugar_trans"/>
</dbReference>
<gene>
    <name evidence="9" type="ORF">QTJ16_001121</name>
</gene>
<feature type="transmembrane region" description="Helical" evidence="8">
    <location>
        <begin position="388"/>
        <end position="412"/>
    </location>
</feature>
<organism evidence="9 10">
    <name type="scientific">Diplocarpon rosae</name>
    <dbReference type="NCBI Taxonomy" id="946125"/>
    <lineage>
        <taxon>Eukaryota</taxon>
        <taxon>Fungi</taxon>
        <taxon>Dikarya</taxon>
        <taxon>Ascomycota</taxon>
        <taxon>Pezizomycotina</taxon>
        <taxon>Leotiomycetes</taxon>
        <taxon>Helotiales</taxon>
        <taxon>Drepanopezizaceae</taxon>
        <taxon>Diplocarpon</taxon>
    </lineage>
</organism>
<feature type="transmembrane region" description="Helical" evidence="8">
    <location>
        <begin position="468"/>
        <end position="489"/>
    </location>
</feature>
<reference evidence="9" key="1">
    <citation type="submission" date="2023-06" db="EMBL/GenBank/DDBJ databases">
        <title>Draft genome of Marssonina rosae.</title>
        <authorList>
            <person name="Cheng Q."/>
        </authorList>
    </citation>
    <scope>NUCLEOTIDE SEQUENCE</scope>
    <source>
        <strain evidence="9">R4</strain>
    </source>
</reference>
<keyword evidence="4 8" id="KW-0812">Transmembrane</keyword>
<evidence type="ECO:0000256" key="6">
    <source>
        <dbReference type="ARBA" id="ARBA00023136"/>
    </source>
</evidence>
<protein>
    <submittedName>
        <fullName evidence="9">Uncharacterized protein</fullName>
    </submittedName>
</protein>
<dbReference type="GO" id="GO:0016020">
    <property type="term" value="C:membrane"/>
    <property type="evidence" value="ECO:0007669"/>
    <property type="project" value="UniProtKB-SubCell"/>
</dbReference>
<dbReference type="EMBL" id="JAUBYV010000001">
    <property type="protein sequence ID" value="KAK2630301.1"/>
    <property type="molecule type" value="Genomic_DNA"/>
</dbReference>
<dbReference type="Gene3D" id="3.90.550.10">
    <property type="entry name" value="Spore Coat Polysaccharide Biosynthesis Protein SpsA, Chain A"/>
    <property type="match status" value="1"/>
</dbReference>
<feature type="transmembrane region" description="Helical" evidence="8">
    <location>
        <begin position="510"/>
        <end position="535"/>
    </location>
</feature>
<comment type="subcellular location">
    <subcellularLocation>
        <location evidence="1">Membrane</location>
    </subcellularLocation>
</comment>
<proteinExistence type="predicted"/>
<evidence type="ECO:0000313" key="9">
    <source>
        <dbReference type="EMBL" id="KAK2630301.1"/>
    </source>
</evidence>
<evidence type="ECO:0000256" key="7">
    <source>
        <dbReference type="ARBA" id="ARBA00023180"/>
    </source>
</evidence>
<dbReference type="GO" id="GO:0016757">
    <property type="term" value="F:glycosyltransferase activity"/>
    <property type="evidence" value="ECO:0007669"/>
    <property type="project" value="UniProtKB-KW"/>
</dbReference>
<feature type="transmembrane region" description="Helical" evidence="8">
    <location>
        <begin position="74"/>
        <end position="96"/>
    </location>
</feature>
<evidence type="ECO:0000256" key="8">
    <source>
        <dbReference type="SAM" id="Phobius"/>
    </source>
</evidence>
<dbReference type="Pfam" id="PF13641">
    <property type="entry name" value="Glyco_tranf_2_3"/>
    <property type="match status" value="1"/>
</dbReference>
<sequence length="541" mass="61963">MAHLIEGTALPVWLETLLHIASTSTYNLARLAKSIVYDWSPFRFFLALYLALNYHSYIETHFTNLASQSSWAKAFLLLFVFKFLKVIVHTLSFLLYRPYPISRDPMFKPRDVTVIIPTVGAIDDQEFRETLRTIIANEPAHVIVCTVGGDKLQIADRVCAEKLAAAKARCPTHTLVRAISIDEASKRRQIFQAIQAVKTPIVALADDHVFWGEKYLESALAPFEDPTIGGVGTNKRVLRVPFAFTWANFLNFIACLYLERHNFECTASVFIDQGVFVLSGRSVLYRTAILKHPRFEQEYCHETWFFGLVGRNGFAVDDDNLLTRFTTGTAGYKVWFQNTPDSTMFTTLGKPSIFFKQMDRWIRTTWRSNSTSLFSDQTPWKTQPWSVYAIYLSSFVNFALFYDVALYITLWYSLVAFETAAETSRQLSHCVCPQMARHHYGDLFQEAQPNSPPFNISVCQSSYTSPHFAMYVVSKPAAMMTLALISFISKMIKPFPHFWRNPRDTVYIPFYILFGYYHSLIKLKALFTVSVIAWGTRPGVK</sequence>
<dbReference type="PANTHER" id="PTHR47844:SF1">
    <property type="entry name" value="EXOSTOSIN-LIKE 2"/>
    <property type="match status" value="1"/>
</dbReference>
<evidence type="ECO:0000313" key="10">
    <source>
        <dbReference type="Proteomes" id="UP001285354"/>
    </source>
</evidence>
<dbReference type="PANTHER" id="PTHR47844">
    <property type="entry name" value="SYNTHASE CPS1, PUTATIVE (AFU_ORTHOLOGUE AFUA_7G02500)-RELATED"/>
    <property type="match status" value="1"/>
</dbReference>
<dbReference type="Proteomes" id="UP001285354">
    <property type="component" value="Unassembled WGS sequence"/>
</dbReference>
<keyword evidence="7" id="KW-0325">Glycoprotein</keyword>
<evidence type="ECO:0000256" key="2">
    <source>
        <dbReference type="ARBA" id="ARBA00022676"/>
    </source>
</evidence>
<accession>A0AAD9WHT5</accession>
<comment type="caution">
    <text evidence="9">The sequence shown here is derived from an EMBL/GenBank/DDBJ whole genome shotgun (WGS) entry which is preliminary data.</text>
</comment>
<keyword evidence="6 8" id="KW-0472">Membrane</keyword>
<keyword evidence="3" id="KW-0808">Transferase</keyword>
<evidence type="ECO:0000256" key="1">
    <source>
        <dbReference type="ARBA" id="ARBA00004370"/>
    </source>
</evidence>
<evidence type="ECO:0000256" key="3">
    <source>
        <dbReference type="ARBA" id="ARBA00022679"/>
    </source>
</evidence>
<keyword evidence="2" id="KW-0328">Glycosyltransferase</keyword>
<keyword evidence="5 8" id="KW-1133">Transmembrane helix</keyword>
<name>A0AAD9WHT5_9HELO</name>
<keyword evidence="10" id="KW-1185">Reference proteome</keyword>
<evidence type="ECO:0000256" key="4">
    <source>
        <dbReference type="ARBA" id="ARBA00022692"/>
    </source>
</evidence>
<evidence type="ECO:0000256" key="5">
    <source>
        <dbReference type="ARBA" id="ARBA00022989"/>
    </source>
</evidence>
<dbReference type="SUPFAM" id="SSF53448">
    <property type="entry name" value="Nucleotide-diphospho-sugar transferases"/>
    <property type="match status" value="1"/>
</dbReference>
<dbReference type="AlphaFoldDB" id="A0AAD9WHT5"/>